<accession>A0A9J5WW82</accession>
<name>A0A9J5WW82_SOLCO</name>
<evidence type="ECO:0000313" key="1">
    <source>
        <dbReference type="EMBL" id="KAG5580089.1"/>
    </source>
</evidence>
<dbReference type="EMBL" id="JACXVP010000010">
    <property type="protein sequence ID" value="KAG5580089.1"/>
    <property type="molecule type" value="Genomic_DNA"/>
</dbReference>
<dbReference type="Proteomes" id="UP000824120">
    <property type="component" value="Chromosome 10"/>
</dbReference>
<keyword evidence="2" id="KW-1185">Reference proteome</keyword>
<comment type="caution">
    <text evidence="1">The sequence shown here is derived from an EMBL/GenBank/DDBJ whole genome shotgun (WGS) entry which is preliminary data.</text>
</comment>
<gene>
    <name evidence="1" type="ORF">H5410_050716</name>
</gene>
<organism evidence="1 2">
    <name type="scientific">Solanum commersonii</name>
    <name type="common">Commerson's wild potato</name>
    <name type="synonym">Commerson's nightshade</name>
    <dbReference type="NCBI Taxonomy" id="4109"/>
    <lineage>
        <taxon>Eukaryota</taxon>
        <taxon>Viridiplantae</taxon>
        <taxon>Streptophyta</taxon>
        <taxon>Embryophyta</taxon>
        <taxon>Tracheophyta</taxon>
        <taxon>Spermatophyta</taxon>
        <taxon>Magnoliopsida</taxon>
        <taxon>eudicotyledons</taxon>
        <taxon>Gunneridae</taxon>
        <taxon>Pentapetalae</taxon>
        <taxon>asterids</taxon>
        <taxon>lamiids</taxon>
        <taxon>Solanales</taxon>
        <taxon>Solanaceae</taxon>
        <taxon>Solanoideae</taxon>
        <taxon>Solaneae</taxon>
        <taxon>Solanum</taxon>
    </lineage>
</organism>
<dbReference type="AlphaFoldDB" id="A0A9J5WW82"/>
<dbReference type="OrthoDB" id="1301490at2759"/>
<evidence type="ECO:0000313" key="2">
    <source>
        <dbReference type="Proteomes" id="UP000824120"/>
    </source>
</evidence>
<sequence>MGMGVFQPANGFKVMNPGMPSSKIYSTSQAKVARSADITGDISYTPSNTSKLKWNGKTTISTSKLHELREK</sequence>
<protein>
    <submittedName>
        <fullName evidence="1">Uncharacterized protein</fullName>
    </submittedName>
</protein>
<proteinExistence type="predicted"/>
<reference evidence="1 2" key="1">
    <citation type="submission" date="2020-09" db="EMBL/GenBank/DDBJ databases">
        <title>De no assembly of potato wild relative species, Solanum commersonii.</title>
        <authorList>
            <person name="Cho K."/>
        </authorList>
    </citation>
    <scope>NUCLEOTIDE SEQUENCE [LARGE SCALE GENOMIC DNA]</scope>
    <source>
        <strain evidence="1">LZ3.2</strain>
        <tissue evidence="1">Leaf</tissue>
    </source>
</reference>